<keyword evidence="3" id="KW-0812">Transmembrane</keyword>
<gene>
    <name evidence="5" type="ORF">EVA_04644</name>
</gene>
<dbReference type="Pfam" id="PF02493">
    <property type="entry name" value="MORN"/>
    <property type="match status" value="1"/>
</dbReference>
<evidence type="ECO:0000256" key="1">
    <source>
        <dbReference type="ARBA" id="ARBA00022737"/>
    </source>
</evidence>
<dbReference type="Pfam" id="PF02368">
    <property type="entry name" value="Big_2"/>
    <property type="match status" value="1"/>
</dbReference>
<name>J9H1F9_9ZZZZ</name>
<dbReference type="SMART" id="SM00635">
    <property type="entry name" value="BID_2"/>
    <property type="match status" value="1"/>
</dbReference>
<evidence type="ECO:0000256" key="2">
    <source>
        <dbReference type="SAM" id="MobiDB-lite"/>
    </source>
</evidence>
<keyword evidence="3" id="KW-0472">Membrane</keyword>
<feature type="transmembrane region" description="Helical" evidence="3">
    <location>
        <begin position="74"/>
        <end position="96"/>
    </location>
</feature>
<accession>J9H1F9</accession>
<sequence>MLKTGKCINVPACPKALKREIQEADSLNFKCSHCGKDLIEVDGSPTEKGKDEEKGPKGPVSTRGPKKKTFMQKYGAMIGLGAGVLAIAGGVVAFLGGNGETLPPPPPPVEKIDVTDQVSLKKGEAEQLTMTVEPLGAEGTFVWKSSNEQVAVVDNQGQVTAVGKGKAQITVSLADNAAVSDVCACEVKDEPMTTKFSWGKYEGEMKNGKPHGTGKFVFTQKHVINSHDRKKRMANPGEYVQGQFVNGEITIGKHFAADGTLIQSLNFGTGL</sequence>
<dbReference type="InterPro" id="IPR003409">
    <property type="entry name" value="MORN"/>
</dbReference>
<evidence type="ECO:0000313" key="5">
    <source>
        <dbReference type="EMBL" id="EJX07250.1"/>
    </source>
</evidence>
<dbReference type="SUPFAM" id="SSF49373">
    <property type="entry name" value="Invasin/intimin cell-adhesion fragments"/>
    <property type="match status" value="1"/>
</dbReference>
<feature type="domain" description="BIG2" evidence="4">
    <location>
        <begin position="108"/>
        <end position="183"/>
    </location>
</feature>
<keyword evidence="3" id="KW-1133">Transmembrane helix</keyword>
<feature type="compositionally biased region" description="Basic and acidic residues" evidence="2">
    <location>
        <begin position="40"/>
        <end position="56"/>
    </location>
</feature>
<proteinExistence type="predicted"/>
<dbReference type="InterPro" id="IPR008964">
    <property type="entry name" value="Invasin/intimin_cell_adhesion"/>
</dbReference>
<dbReference type="SUPFAM" id="SSF82185">
    <property type="entry name" value="Histone H3 K4-specific methyltransferase SET7/9 N-terminal domain"/>
    <property type="match status" value="1"/>
</dbReference>
<dbReference type="EMBL" id="AMCI01000929">
    <property type="protein sequence ID" value="EJX07250.1"/>
    <property type="molecule type" value="Genomic_DNA"/>
</dbReference>
<protein>
    <submittedName>
        <fullName evidence="5">Protein containing Bacterial Ig-like, group 2 domain protein</fullName>
    </submittedName>
</protein>
<feature type="region of interest" description="Disordered" evidence="2">
    <location>
        <begin position="40"/>
        <end position="66"/>
    </location>
</feature>
<dbReference type="AlphaFoldDB" id="J9H1F9"/>
<comment type="caution">
    <text evidence="5">The sequence shown here is derived from an EMBL/GenBank/DDBJ whole genome shotgun (WGS) entry which is preliminary data.</text>
</comment>
<evidence type="ECO:0000256" key="3">
    <source>
        <dbReference type="SAM" id="Phobius"/>
    </source>
</evidence>
<dbReference type="Gene3D" id="2.60.40.1080">
    <property type="match status" value="1"/>
</dbReference>
<reference evidence="5" key="1">
    <citation type="journal article" date="2012" name="PLoS ONE">
        <title>Gene sets for utilization of primary and secondary nutrition supplies in the distal gut of endangered iberian lynx.</title>
        <authorList>
            <person name="Alcaide M."/>
            <person name="Messina E."/>
            <person name="Richter M."/>
            <person name="Bargiela R."/>
            <person name="Peplies J."/>
            <person name="Huws S.A."/>
            <person name="Newbold C.J."/>
            <person name="Golyshin P.N."/>
            <person name="Simon M.A."/>
            <person name="Lopez G."/>
            <person name="Yakimov M.M."/>
            <person name="Ferrer M."/>
        </authorList>
    </citation>
    <scope>NUCLEOTIDE SEQUENCE</scope>
</reference>
<keyword evidence="1" id="KW-0677">Repeat</keyword>
<evidence type="ECO:0000259" key="4">
    <source>
        <dbReference type="SMART" id="SM00635"/>
    </source>
</evidence>
<dbReference type="InterPro" id="IPR003343">
    <property type="entry name" value="Big_2"/>
</dbReference>
<organism evidence="5">
    <name type="scientific">gut metagenome</name>
    <dbReference type="NCBI Taxonomy" id="749906"/>
    <lineage>
        <taxon>unclassified sequences</taxon>
        <taxon>metagenomes</taxon>
        <taxon>organismal metagenomes</taxon>
    </lineage>
</organism>